<keyword evidence="2" id="KW-1185">Reference proteome</keyword>
<organism evidence="1 2">
    <name type="scientific">Zymoseptoria tritici (strain CBS 115943 / IPO323)</name>
    <name type="common">Speckled leaf blotch fungus</name>
    <name type="synonym">Septoria tritici</name>
    <dbReference type="NCBI Taxonomy" id="336722"/>
    <lineage>
        <taxon>Eukaryota</taxon>
        <taxon>Fungi</taxon>
        <taxon>Dikarya</taxon>
        <taxon>Ascomycota</taxon>
        <taxon>Pezizomycotina</taxon>
        <taxon>Dothideomycetes</taxon>
        <taxon>Dothideomycetidae</taxon>
        <taxon>Mycosphaerellales</taxon>
        <taxon>Mycosphaerellaceae</taxon>
        <taxon>Zymoseptoria</taxon>
    </lineage>
</organism>
<dbReference type="EMBL" id="CM001203">
    <property type="protein sequence ID" value="EGP85524.1"/>
    <property type="molecule type" value="Genomic_DNA"/>
</dbReference>
<dbReference type="KEGG" id="ztr:MYCGRDRAFT_105321"/>
<gene>
    <name evidence="1" type="ORF">MYCGRDRAFT_105321</name>
</gene>
<evidence type="ECO:0000313" key="2">
    <source>
        <dbReference type="Proteomes" id="UP000008062"/>
    </source>
</evidence>
<sequence>MMSSLPLLDASPTRPGGCPTFRGYQRLDVHQSAISPLAEFEPAVALPTDHARKAVKVQSGIRLVMFGLA</sequence>
<evidence type="ECO:0000313" key="1">
    <source>
        <dbReference type="EMBL" id="EGP85524.1"/>
    </source>
</evidence>
<reference evidence="1 2" key="1">
    <citation type="journal article" date="2011" name="PLoS Genet.">
        <title>Finished genome of the fungal wheat pathogen Mycosphaerella graminicola reveals dispensome structure, chromosome plasticity, and stealth pathogenesis.</title>
        <authorList>
            <person name="Goodwin S.B."/>
            <person name="Ben M'barek S."/>
            <person name="Dhillon B."/>
            <person name="Wittenberg A.H.J."/>
            <person name="Crane C.F."/>
            <person name="Hane J.K."/>
            <person name="Foster A.J."/>
            <person name="Van der Lee T.A.J."/>
            <person name="Grimwood J."/>
            <person name="Aerts A."/>
            <person name="Antoniw J."/>
            <person name="Bailey A."/>
            <person name="Bluhm B."/>
            <person name="Bowler J."/>
            <person name="Bristow J."/>
            <person name="van der Burgt A."/>
            <person name="Canto-Canche B."/>
            <person name="Churchill A.C.L."/>
            <person name="Conde-Ferraez L."/>
            <person name="Cools H.J."/>
            <person name="Coutinho P.M."/>
            <person name="Csukai M."/>
            <person name="Dehal P."/>
            <person name="De Wit P."/>
            <person name="Donzelli B."/>
            <person name="van de Geest H.C."/>
            <person name="van Ham R.C.H.J."/>
            <person name="Hammond-Kosack K.E."/>
            <person name="Henrissat B."/>
            <person name="Kilian A."/>
            <person name="Kobayashi A.K."/>
            <person name="Koopmann E."/>
            <person name="Kourmpetis Y."/>
            <person name="Kuzniar A."/>
            <person name="Lindquist E."/>
            <person name="Lombard V."/>
            <person name="Maliepaard C."/>
            <person name="Martins N."/>
            <person name="Mehrabi R."/>
            <person name="Nap J.P.H."/>
            <person name="Ponomarenko A."/>
            <person name="Rudd J.J."/>
            <person name="Salamov A."/>
            <person name="Schmutz J."/>
            <person name="Schouten H.J."/>
            <person name="Shapiro H."/>
            <person name="Stergiopoulos I."/>
            <person name="Torriani S.F.F."/>
            <person name="Tu H."/>
            <person name="de Vries R.P."/>
            <person name="Waalwijk C."/>
            <person name="Ware S.B."/>
            <person name="Wiebenga A."/>
            <person name="Zwiers L.-H."/>
            <person name="Oliver R.P."/>
            <person name="Grigoriev I.V."/>
            <person name="Kema G.H.J."/>
        </authorList>
    </citation>
    <scope>NUCLEOTIDE SEQUENCE [LARGE SCALE GENOMIC DNA]</scope>
    <source>
        <strain evidence="2">CBS 115943 / IPO323</strain>
    </source>
</reference>
<protein>
    <submittedName>
        <fullName evidence="1">Uncharacterized protein</fullName>
    </submittedName>
</protein>
<dbReference type="HOGENOM" id="CLU_2777841_0_0_1"/>
<dbReference type="InParanoid" id="F9XHS8"/>
<proteinExistence type="predicted"/>
<dbReference type="RefSeq" id="XP_003850548.1">
    <property type="nucleotide sequence ID" value="XM_003850500.1"/>
</dbReference>
<dbReference type="Proteomes" id="UP000008062">
    <property type="component" value="Chromosome 8"/>
</dbReference>
<accession>F9XHS8</accession>
<name>F9XHS8_ZYMTI</name>
<dbReference type="GeneID" id="13395201"/>
<dbReference type="AlphaFoldDB" id="F9XHS8"/>